<dbReference type="PANTHER" id="PTHR11102">
    <property type="entry name" value="SEL-1-LIKE PROTEIN"/>
    <property type="match status" value="1"/>
</dbReference>
<sequence length="833" mass="93369">MGERFTPAVHEAVELIWGHADADSARRGQDMLQQAAEAGDADAWGLLARTYMGQGAVWENSGLPQVNDEETVHAYILKSIAGGSAAGAVCAVAQRWFYPTEQEALLAHWESVEAAWEEAKAYTGKDGEPMMSFLVGAAYKYGAEPLLLGQDSQEAPLLRARKALPYLEEALEGGLAWALDLYKDCVRIIGQAECNEELVANYRKLEDRFCKAGFAHVLWSRGEDLYDQQNYEAARTYYEKAAAAGLDNARFNLGYMLRHGQGIPANPQRAFEEYLLPLAEQGHVNSMYQVADIYFWGDFFPRDFAKAYEWCERALARGAEFHGFYVYDVLLPMMCYCKLYGQGTPADEKLAALSIQEEMSQEEAEPLLPGYKRALLQYLMAEVYANGYGGIPRDAEMAEKYRQEATEYGGFKAMLEKMSWERNPITLYSQTKEEDGPLNGETIRGWQERRTAQADKRRPWRLALDLPSGRSIGFVHYGEEELRAALELLTRDCYGTVVLDKETSDSEYLAVGYGLSGYYLQAYLGGHYVCKDVTEQAEALACLAGWAGNEGLQGQDWQADEDAEKKSQWNHYLRLAEKCKQQDDRPGRIAVLERAAELGCGHAMNLLGIIHSDDIKEASIWFLNATRTKDASDVVSAWYSLGKLHKENAQGDGAQALHYLEKAAHMGDSAAWLELGICYLKGIGTEPDYEKGVACYEKSIAMGDYEAMLARAHLCIDEEGEWHDLEAAIPCLERVAYEECVDNDWQNEGRVMLAKAYIAKDAAAYYEKARMLVREAAGEGNLEGAFALAHFYKEDGEMIAYRKVLKRAAEAGYEPAQEEVEHMYDTSEWSECL</sequence>
<dbReference type="PANTHER" id="PTHR11102:SF160">
    <property type="entry name" value="ERAD-ASSOCIATED E3 UBIQUITIN-PROTEIN LIGASE COMPONENT HRD3"/>
    <property type="match status" value="1"/>
</dbReference>
<protein>
    <recommendedName>
        <fullName evidence="3">TPR repeat</fullName>
    </recommendedName>
</protein>
<dbReference type="InterPro" id="IPR006597">
    <property type="entry name" value="Sel1-like"/>
</dbReference>
<dbReference type="EMBL" id="FRBC01000024">
    <property type="protein sequence ID" value="SHK91942.1"/>
    <property type="molecule type" value="Genomic_DNA"/>
</dbReference>
<dbReference type="SUPFAM" id="SSF81901">
    <property type="entry name" value="HCP-like"/>
    <property type="match status" value="2"/>
</dbReference>
<accession>A0A1M6WDT7</accession>
<dbReference type="Pfam" id="PF08238">
    <property type="entry name" value="Sel1"/>
    <property type="match status" value="7"/>
</dbReference>
<proteinExistence type="predicted"/>
<dbReference type="OrthoDB" id="1660036at2"/>
<evidence type="ECO:0000313" key="2">
    <source>
        <dbReference type="Proteomes" id="UP000184263"/>
    </source>
</evidence>
<dbReference type="InterPro" id="IPR011990">
    <property type="entry name" value="TPR-like_helical_dom_sf"/>
</dbReference>
<gene>
    <name evidence="1" type="ORF">SAMN05216582_12423</name>
</gene>
<dbReference type="Gene3D" id="1.25.40.10">
    <property type="entry name" value="Tetratricopeptide repeat domain"/>
    <property type="match status" value="2"/>
</dbReference>
<dbReference type="AlphaFoldDB" id="A0A1M6WDT7"/>
<evidence type="ECO:0000313" key="1">
    <source>
        <dbReference type="EMBL" id="SHK91942.1"/>
    </source>
</evidence>
<dbReference type="InterPro" id="IPR050767">
    <property type="entry name" value="Sel1_AlgK"/>
</dbReference>
<dbReference type="Proteomes" id="UP000184263">
    <property type="component" value="Unassembled WGS sequence"/>
</dbReference>
<name>A0A1M6WDT7_SELRU</name>
<reference evidence="1 2" key="1">
    <citation type="submission" date="2016-11" db="EMBL/GenBank/DDBJ databases">
        <authorList>
            <person name="Jaros S."/>
            <person name="Januszkiewicz K."/>
            <person name="Wedrychowicz H."/>
        </authorList>
    </citation>
    <scope>NUCLEOTIDE SEQUENCE [LARGE SCALE GENOMIC DNA]</scope>
    <source>
        <strain evidence="1 2">HD4</strain>
    </source>
</reference>
<organism evidence="1 2">
    <name type="scientific">Selenomonas ruminantium</name>
    <dbReference type="NCBI Taxonomy" id="971"/>
    <lineage>
        <taxon>Bacteria</taxon>
        <taxon>Bacillati</taxon>
        <taxon>Bacillota</taxon>
        <taxon>Negativicutes</taxon>
        <taxon>Selenomonadales</taxon>
        <taxon>Selenomonadaceae</taxon>
        <taxon>Selenomonas</taxon>
    </lineage>
</organism>
<dbReference type="SMART" id="SM00671">
    <property type="entry name" value="SEL1"/>
    <property type="match status" value="7"/>
</dbReference>
<dbReference type="RefSeq" id="WP_073091529.1">
    <property type="nucleotide sequence ID" value="NZ_FRBC01000024.1"/>
</dbReference>
<evidence type="ECO:0008006" key="3">
    <source>
        <dbReference type="Google" id="ProtNLM"/>
    </source>
</evidence>